<evidence type="ECO:0000313" key="1">
    <source>
        <dbReference type="EMBL" id="SDG28672.1"/>
    </source>
</evidence>
<name>A0A7Z7FDH4_9EURY</name>
<dbReference type="RefSeq" id="WP_091710867.1">
    <property type="nucleotide sequence ID" value="NZ_FNCA01000011.1"/>
</dbReference>
<dbReference type="OrthoDB" id="123879at2157"/>
<sequence length="146" mass="15940">MTGQLENKELAGIMTAVHSDIMAHIGITDAQLEKLMKLSQEEVLLGATKDITFKLNVKNGKGHQSVSQTTAWVTISGDFEIISPDGGTWDIVVKDGSSTILDKKGVKKGEKISFKHKTGWKANISLDVKWSEAKDTTLEAKIHASY</sequence>
<proteinExistence type="predicted"/>
<organism evidence="1 2">
    <name type="scientific">Methanolobus vulcani</name>
    <dbReference type="NCBI Taxonomy" id="38026"/>
    <lineage>
        <taxon>Archaea</taxon>
        <taxon>Methanobacteriati</taxon>
        <taxon>Methanobacteriota</taxon>
        <taxon>Stenosarchaea group</taxon>
        <taxon>Methanomicrobia</taxon>
        <taxon>Methanosarcinales</taxon>
        <taxon>Methanosarcinaceae</taxon>
        <taxon>Methanolobus</taxon>
    </lineage>
</organism>
<reference evidence="1 2" key="1">
    <citation type="submission" date="2016-10" db="EMBL/GenBank/DDBJ databases">
        <authorList>
            <person name="Varghese N."/>
            <person name="Submissions S."/>
        </authorList>
    </citation>
    <scope>NUCLEOTIDE SEQUENCE [LARGE SCALE GENOMIC DNA]</scope>
    <source>
        <strain evidence="1 2">PL 12/M</strain>
    </source>
</reference>
<dbReference type="Proteomes" id="UP000199259">
    <property type="component" value="Unassembled WGS sequence"/>
</dbReference>
<dbReference type="AlphaFoldDB" id="A0A7Z7FDH4"/>
<dbReference type="EMBL" id="FNCA01000011">
    <property type="protein sequence ID" value="SDG28672.1"/>
    <property type="molecule type" value="Genomic_DNA"/>
</dbReference>
<keyword evidence="2" id="KW-1185">Reference proteome</keyword>
<protein>
    <submittedName>
        <fullName evidence="1">Uncharacterized protein</fullName>
    </submittedName>
</protein>
<evidence type="ECO:0000313" key="2">
    <source>
        <dbReference type="Proteomes" id="UP000199259"/>
    </source>
</evidence>
<comment type="caution">
    <text evidence="1">The sequence shown here is derived from an EMBL/GenBank/DDBJ whole genome shotgun (WGS) entry which is preliminary data.</text>
</comment>
<gene>
    <name evidence="1" type="ORF">SAMN04488589_2589</name>
</gene>
<accession>A0A7Z7FDH4</accession>